<protein>
    <submittedName>
        <fullName evidence="1">Uncharacterized protein</fullName>
    </submittedName>
</protein>
<dbReference type="AlphaFoldDB" id="A0A8E2JMV9"/>
<evidence type="ECO:0000313" key="2">
    <source>
        <dbReference type="Proteomes" id="UP000250140"/>
    </source>
</evidence>
<organism evidence="1 2">
    <name type="scientific">Glonium stellatum</name>
    <dbReference type="NCBI Taxonomy" id="574774"/>
    <lineage>
        <taxon>Eukaryota</taxon>
        <taxon>Fungi</taxon>
        <taxon>Dikarya</taxon>
        <taxon>Ascomycota</taxon>
        <taxon>Pezizomycotina</taxon>
        <taxon>Dothideomycetes</taxon>
        <taxon>Pleosporomycetidae</taxon>
        <taxon>Gloniales</taxon>
        <taxon>Gloniaceae</taxon>
        <taxon>Glonium</taxon>
    </lineage>
</organism>
<sequence length="210" mass="23830">MQRYSDAGAAAEGGEKFLLALLPRLLPLLRLLLLLAFAPSDQSFWPVLALPSYQRLLTLHKVHNSERNSWWDGSMAAWRPGSMAGETHMSCWPEQQAHWRMGHQRLSSGISPPWPENAAKSIRERHSRETREMRRVAVSRRLSPLWRWQIQASPSLSGCPAFLCTAVVVVQNGCVHVAVPYVRARAQRLLQRAVLIRLQGSGADSCYWLW</sequence>
<name>A0A8E2JMV9_9PEZI</name>
<accession>A0A8E2JMV9</accession>
<proteinExistence type="predicted"/>
<reference evidence="1 2" key="1">
    <citation type="journal article" date="2016" name="Nat. Commun.">
        <title>Ectomycorrhizal ecology is imprinted in the genome of the dominant symbiotic fungus Cenococcum geophilum.</title>
        <authorList>
            <consortium name="DOE Joint Genome Institute"/>
            <person name="Peter M."/>
            <person name="Kohler A."/>
            <person name="Ohm R.A."/>
            <person name="Kuo A."/>
            <person name="Krutzmann J."/>
            <person name="Morin E."/>
            <person name="Arend M."/>
            <person name="Barry K.W."/>
            <person name="Binder M."/>
            <person name="Choi C."/>
            <person name="Clum A."/>
            <person name="Copeland A."/>
            <person name="Grisel N."/>
            <person name="Haridas S."/>
            <person name="Kipfer T."/>
            <person name="LaButti K."/>
            <person name="Lindquist E."/>
            <person name="Lipzen A."/>
            <person name="Maire R."/>
            <person name="Meier B."/>
            <person name="Mihaltcheva S."/>
            <person name="Molinier V."/>
            <person name="Murat C."/>
            <person name="Poggeler S."/>
            <person name="Quandt C.A."/>
            <person name="Sperisen C."/>
            <person name="Tritt A."/>
            <person name="Tisserant E."/>
            <person name="Crous P.W."/>
            <person name="Henrissat B."/>
            <person name="Nehls U."/>
            <person name="Egli S."/>
            <person name="Spatafora J.W."/>
            <person name="Grigoriev I.V."/>
            <person name="Martin F.M."/>
        </authorList>
    </citation>
    <scope>NUCLEOTIDE SEQUENCE [LARGE SCALE GENOMIC DNA]</scope>
    <source>
        <strain evidence="1 2">CBS 207.34</strain>
    </source>
</reference>
<gene>
    <name evidence="1" type="ORF">AOQ84DRAFT_161769</name>
</gene>
<keyword evidence="2" id="KW-1185">Reference proteome</keyword>
<dbReference type="EMBL" id="KV750821">
    <property type="protein sequence ID" value="OCL03059.1"/>
    <property type="molecule type" value="Genomic_DNA"/>
</dbReference>
<dbReference type="Proteomes" id="UP000250140">
    <property type="component" value="Unassembled WGS sequence"/>
</dbReference>
<evidence type="ECO:0000313" key="1">
    <source>
        <dbReference type="EMBL" id="OCL03059.1"/>
    </source>
</evidence>